<dbReference type="PANTHER" id="PTHR23514">
    <property type="entry name" value="BYPASS OF STOP CODON PROTEIN 6"/>
    <property type="match status" value="1"/>
</dbReference>
<accession>A0A917J1A4</accession>
<comment type="subcellular location">
    <subcellularLocation>
        <location evidence="1">Membrane</location>
        <topology evidence="1">Multi-pass membrane protein</topology>
    </subcellularLocation>
</comment>
<feature type="transmembrane region" description="Helical" evidence="5">
    <location>
        <begin position="66"/>
        <end position="85"/>
    </location>
</feature>
<evidence type="ECO:0000256" key="4">
    <source>
        <dbReference type="ARBA" id="ARBA00023136"/>
    </source>
</evidence>
<keyword evidence="4 5" id="KW-0472">Membrane</keyword>
<feature type="transmembrane region" description="Helical" evidence="5">
    <location>
        <begin position="347"/>
        <end position="366"/>
    </location>
</feature>
<name>A0A917J1A4_9BACT</name>
<feature type="domain" description="Major facilitator superfamily (MFS) profile" evidence="6">
    <location>
        <begin position="1"/>
        <end position="373"/>
    </location>
</feature>
<feature type="transmembrane region" description="Helical" evidence="5">
    <location>
        <begin position="319"/>
        <end position="341"/>
    </location>
</feature>
<dbReference type="AlphaFoldDB" id="A0A917J1A4"/>
<dbReference type="EMBL" id="BMIB01000004">
    <property type="protein sequence ID" value="GGH75343.1"/>
    <property type="molecule type" value="Genomic_DNA"/>
</dbReference>
<dbReference type="PANTHER" id="PTHR23514:SF13">
    <property type="entry name" value="INNER MEMBRANE PROTEIN YBJJ"/>
    <property type="match status" value="1"/>
</dbReference>
<feature type="transmembrane region" description="Helical" evidence="5">
    <location>
        <begin position="286"/>
        <end position="307"/>
    </location>
</feature>
<comment type="caution">
    <text evidence="7">The sequence shown here is derived from an EMBL/GenBank/DDBJ whole genome shotgun (WGS) entry which is preliminary data.</text>
</comment>
<evidence type="ECO:0000256" key="3">
    <source>
        <dbReference type="ARBA" id="ARBA00022989"/>
    </source>
</evidence>
<dbReference type="InterPro" id="IPR051788">
    <property type="entry name" value="MFS_Transporter"/>
</dbReference>
<feature type="transmembrane region" description="Helical" evidence="5">
    <location>
        <begin position="155"/>
        <end position="175"/>
    </location>
</feature>
<keyword evidence="2 5" id="KW-0812">Transmembrane</keyword>
<dbReference type="InterPro" id="IPR011701">
    <property type="entry name" value="MFS"/>
</dbReference>
<feature type="transmembrane region" description="Helical" evidence="5">
    <location>
        <begin position="262"/>
        <end position="280"/>
    </location>
</feature>
<evidence type="ECO:0000313" key="7">
    <source>
        <dbReference type="EMBL" id="GGH75343.1"/>
    </source>
</evidence>
<dbReference type="InterPro" id="IPR020846">
    <property type="entry name" value="MFS_dom"/>
</dbReference>
<evidence type="ECO:0000259" key="6">
    <source>
        <dbReference type="PROSITE" id="PS50850"/>
    </source>
</evidence>
<feature type="transmembrane region" description="Helical" evidence="5">
    <location>
        <begin position="130"/>
        <end position="149"/>
    </location>
</feature>
<proteinExistence type="predicted"/>
<evidence type="ECO:0000256" key="5">
    <source>
        <dbReference type="SAM" id="Phobius"/>
    </source>
</evidence>
<dbReference type="PROSITE" id="PS50850">
    <property type="entry name" value="MFS"/>
    <property type="match status" value="1"/>
</dbReference>
<dbReference type="GO" id="GO:0016020">
    <property type="term" value="C:membrane"/>
    <property type="evidence" value="ECO:0007669"/>
    <property type="project" value="UniProtKB-SubCell"/>
</dbReference>
<sequence>MRIAVAIFFFISGFTFTSWASRIPTLQEKLHLNDAQLGTVLFALPMGLLLTLPFTGMLLGRVSSRYVMLAGALLYAVLLPALGLVNSVWQLAILLFFFGSSRNFLNIAINAQSVGVQAMYDRSIITTFHGVWSVAGFAGAGLGSLMISWKISPFIHFTIVGVLALIMTMMAYGDAVQEDNTASAKKKLLALPDKPLLKLGLIAFGSMVCEGTMYDWSGIYFQKEIHVSGKYIGLGFAAYMCTMAVGRFVGDRLVNKYGVKQMLRICGVLIAIGLLLSVAMPHVVVGVSGFMITGLGVSCVVPLVFSVTTKNTKMAAGPAIAAVSVVGYLGFLLGPPVIGYISEAVNLRLAFVLVAILGFSITLLAGKIADNKG</sequence>
<feature type="transmembrane region" description="Helical" evidence="5">
    <location>
        <begin position="36"/>
        <end position="59"/>
    </location>
</feature>
<dbReference type="Proteomes" id="UP000627292">
    <property type="component" value="Unassembled WGS sequence"/>
</dbReference>
<evidence type="ECO:0000256" key="1">
    <source>
        <dbReference type="ARBA" id="ARBA00004141"/>
    </source>
</evidence>
<evidence type="ECO:0000256" key="2">
    <source>
        <dbReference type="ARBA" id="ARBA00022692"/>
    </source>
</evidence>
<keyword evidence="3 5" id="KW-1133">Transmembrane helix</keyword>
<keyword evidence="8" id="KW-1185">Reference proteome</keyword>
<reference evidence="7" key="1">
    <citation type="journal article" date="2014" name="Int. J. Syst. Evol. Microbiol.">
        <title>Complete genome sequence of Corynebacterium casei LMG S-19264T (=DSM 44701T), isolated from a smear-ripened cheese.</title>
        <authorList>
            <consortium name="US DOE Joint Genome Institute (JGI-PGF)"/>
            <person name="Walter F."/>
            <person name="Albersmeier A."/>
            <person name="Kalinowski J."/>
            <person name="Ruckert C."/>
        </authorList>
    </citation>
    <scope>NUCLEOTIDE SEQUENCE</scope>
    <source>
        <strain evidence="7">CGMCC 1.15290</strain>
    </source>
</reference>
<protein>
    <submittedName>
        <fullName evidence="7">MFS transporter</fullName>
    </submittedName>
</protein>
<dbReference type="InterPro" id="IPR036259">
    <property type="entry name" value="MFS_trans_sf"/>
</dbReference>
<gene>
    <name evidence="7" type="ORF">GCM10011379_38840</name>
</gene>
<dbReference type="Gene3D" id="1.20.1250.20">
    <property type="entry name" value="MFS general substrate transporter like domains"/>
    <property type="match status" value="2"/>
</dbReference>
<dbReference type="CDD" id="cd17393">
    <property type="entry name" value="MFS_MosC_like"/>
    <property type="match status" value="1"/>
</dbReference>
<dbReference type="Pfam" id="PF07690">
    <property type="entry name" value="MFS_1"/>
    <property type="match status" value="1"/>
</dbReference>
<reference evidence="7" key="2">
    <citation type="submission" date="2020-09" db="EMBL/GenBank/DDBJ databases">
        <authorList>
            <person name="Sun Q."/>
            <person name="Zhou Y."/>
        </authorList>
    </citation>
    <scope>NUCLEOTIDE SEQUENCE</scope>
    <source>
        <strain evidence="7">CGMCC 1.15290</strain>
    </source>
</reference>
<dbReference type="SUPFAM" id="SSF103473">
    <property type="entry name" value="MFS general substrate transporter"/>
    <property type="match status" value="1"/>
</dbReference>
<evidence type="ECO:0000313" key="8">
    <source>
        <dbReference type="Proteomes" id="UP000627292"/>
    </source>
</evidence>
<organism evidence="7 8">
    <name type="scientific">Filimonas zeae</name>
    <dbReference type="NCBI Taxonomy" id="1737353"/>
    <lineage>
        <taxon>Bacteria</taxon>
        <taxon>Pseudomonadati</taxon>
        <taxon>Bacteroidota</taxon>
        <taxon>Chitinophagia</taxon>
        <taxon>Chitinophagales</taxon>
        <taxon>Chitinophagaceae</taxon>
        <taxon>Filimonas</taxon>
    </lineage>
</organism>
<feature type="transmembrane region" description="Helical" evidence="5">
    <location>
        <begin position="231"/>
        <end position="250"/>
    </location>
</feature>
<dbReference type="GO" id="GO:0022857">
    <property type="term" value="F:transmembrane transporter activity"/>
    <property type="evidence" value="ECO:0007669"/>
    <property type="project" value="InterPro"/>
</dbReference>